<reference evidence="3" key="1">
    <citation type="journal article" date="2019" name="Int. J. Syst. Evol. Microbiol.">
        <title>The Global Catalogue of Microorganisms (GCM) 10K type strain sequencing project: providing services to taxonomists for standard genome sequencing and annotation.</title>
        <authorList>
            <consortium name="The Broad Institute Genomics Platform"/>
            <consortium name="The Broad Institute Genome Sequencing Center for Infectious Disease"/>
            <person name="Wu L."/>
            <person name="Ma J."/>
        </authorList>
    </citation>
    <scope>NUCLEOTIDE SEQUENCE [LARGE SCALE GENOMIC DNA]</scope>
    <source>
        <strain evidence="3">JCM 16240</strain>
    </source>
</reference>
<accession>A0ABP3DN33</accession>
<dbReference type="InterPro" id="IPR011322">
    <property type="entry name" value="N-reg_PII-like_a/b"/>
</dbReference>
<protein>
    <recommendedName>
        <fullName evidence="4">Divalent-cation tolerance protein CutA</fullName>
    </recommendedName>
</protein>
<keyword evidence="3" id="KW-1185">Reference proteome</keyword>
<dbReference type="InterPro" id="IPR015867">
    <property type="entry name" value="N-reg_PII/ATP_PRibTrfase_C"/>
</dbReference>
<comment type="similarity">
    <text evidence="1">Belongs to the CutA family.</text>
</comment>
<organism evidence="2 3">
    <name type="scientific">Castellaniella daejeonensis</name>
    <dbReference type="NCBI Taxonomy" id="659013"/>
    <lineage>
        <taxon>Bacteria</taxon>
        <taxon>Pseudomonadati</taxon>
        <taxon>Pseudomonadota</taxon>
        <taxon>Betaproteobacteria</taxon>
        <taxon>Burkholderiales</taxon>
        <taxon>Alcaligenaceae</taxon>
        <taxon>Castellaniella</taxon>
    </lineage>
</organism>
<gene>
    <name evidence="2" type="ORF">GCM10009125_27280</name>
</gene>
<comment type="caution">
    <text evidence="2">The sequence shown here is derived from an EMBL/GenBank/DDBJ whole genome shotgun (WGS) entry which is preliminary data.</text>
</comment>
<dbReference type="PANTHER" id="PTHR23419:SF8">
    <property type="entry name" value="FI09726P"/>
    <property type="match status" value="1"/>
</dbReference>
<dbReference type="InterPro" id="IPR004323">
    <property type="entry name" value="Ion_tolerance_CutA"/>
</dbReference>
<dbReference type="Pfam" id="PF03091">
    <property type="entry name" value="CutA1"/>
    <property type="match status" value="1"/>
</dbReference>
<evidence type="ECO:0000256" key="1">
    <source>
        <dbReference type="ARBA" id="ARBA00010169"/>
    </source>
</evidence>
<name>A0ABP3DN33_9BURK</name>
<proteinExistence type="inferred from homology"/>
<evidence type="ECO:0000313" key="3">
    <source>
        <dbReference type="Proteomes" id="UP001501176"/>
    </source>
</evidence>
<dbReference type="Proteomes" id="UP001501176">
    <property type="component" value="Unassembled WGS sequence"/>
</dbReference>
<dbReference type="SUPFAM" id="SSF54913">
    <property type="entry name" value="GlnB-like"/>
    <property type="match status" value="1"/>
</dbReference>
<dbReference type="EMBL" id="BAAAFN010000017">
    <property type="protein sequence ID" value="GAA0236912.1"/>
    <property type="molecule type" value="Genomic_DNA"/>
</dbReference>
<evidence type="ECO:0000313" key="2">
    <source>
        <dbReference type="EMBL" id="GAA0236912.1"/>
    </source>
</evidence>
<sequence length="145" mass="15730">MEPVPILRLKTMTDQTPGEDPALVVRQAGAPTDTVVVLSTAPDDLLAKRIAHVLVEESLVACAQVGPAIISMYMWQGELEGTDEVQLLFKTTADTLPALYARLCDLHPYEIPEFMVLGVPAGSRAYLDWVARSTRPAVQAATRDA</sequence>
<dbReference type="Gene3D" id="3.30.70.120">
    <property type="match status" value="1"/>
</dbReference>
<dbReference type="PANTHER" id="PTHR23419">
    <property type="entry name" value="DIVALENT CATION TOLERANCE CUTA-RELATED"/>
    <property type="match status" value="1"/>
</dbReference>
<evidence type="ECO:0008006" key="4">
    <source>
        <dbReference type="Google" id="ProtNLM"/>
    </source>
</evidence>